<comment type="caution">
    <text evidence="1">The sequence shown here is derived from an EMBL/GenBank/DDBJ whole genome shotgun (WGS) entry which is preliminary data.</text>
</comment>
<evidence type="ECO:0000313" key="2">
    <source>
        <dbReference type="Proteomes" id="UP001183643"/>
    </source>
</evidence>
<accession>A0AAE4CET3</accession>
<sequence length="177" mass="18745">MTIYETDTDLYRRWDGAATWDFVAVGRPTLAAGQITANSPTSNSTTPVGVYRFDDIPVRAGRLIHIVMTGVRFGASGDNNDAQLRWHYTEDGSTPTGASPVADGLTHRIVSSAAIASPKISWTARYRAPATAVTLSLLLSVARAGGSNTVLISPDTLPVEILIEDKGPAPSFTGTTL</sequence>
<reference evidence="1" key="1">
    <citation type="submission" date="2023-07" db="EMBL/GenBank/DDBJ databases">
        <title>Sequencing the genomes of 1000 actinobacteria strains.</title>
        <authorList>
            <person name="Klenk H.-P."/>
        </authorList>
    </citation>
    <scope>NUCLEOTIDE SEQUENCE</scope>
    <source>
        <strain evidence="1">DSM 44707</strain>
    </source>
</reference>
<evidence type="ECO:0000313" key="1">
    <source>
        <dbReference type="EMBL" id="MDR7278940.1"/>
    </source>
</evidence>
<dbReference type="AlphaFoldDB" id="A0AAE4CET3"/>
<organism evidence="1 2">
    <name type="scientific">Catenuloplanes atrovinosus</name>
    <dbReference type="NCBI Taxonomy" id="137266"/>
    <lineage>
        <taxon>Bacteria</taxon>
        <taxon>Bacillati</taxon>
        <taxon>Actinomycetota</taxon>
        <taxon>Actinomycetes</taxon>
        <taxon>Micromonosporales</taxon>
        <taxon>Micromonosporaceae</taxon>
        <taxon>Catenuloplanes</taxon>
    </lineage>
</organism>
<dbReference type="EMBL" id="JAVDYB010000001">
    <property type="protein sequence ID" value="MDR7278940.1"/>
    <property type="molecule type" value="Genomic_DNA"/>
</dbReference>
<dbReference type="Proteomes" id="UP001183643">
    <property type="component" value="Unassembled WGS sequence"/>
</dbReference>
<proteinExistence type="predicted"/>
<dbReference type="RefSeq" id="WP_310372163.1">
    <property type="nucleotide sequence ID" value="NZ_JAVDYB010000001.1"/>
</dbReference>
<name>A0AAE4CET3_9ACTN</name>
<gene>
    <name evidence="1" type="ORF">J2S41_005718</name>
</gene>
<protein>
    <submittedName>
        <fullName evidence="1">Uncharacterized protein</fullName>
    </submittedName>
</protein>
<keyword evidence="2" id="KW-1185">Reference proteome</keyword>